<feature type="signal peptide" evidence="2">
    <location>
        <begin position="1"/>
        <end position="25"/>
    </location>
</feature>
<reference evidence="4 5" key="1">
    <citation type="submission" date="2018-07" db="EMBL/GenBank/DDBJ databases">
        <title>Genomic Encyclopedia of Type Strains, Phase IV (KMG-IV): sequencing the most valuable type-strain genomes for metagenomic binning, comparative biology and taxonomic classification.</title>
        <authorList>
            <person name="Goeker M."/>
        </authorList>
    </citation>
    <scope>NUCLEOTIDE SEQUENCE [LARGE SCALE GENOMIC DNA]</scope>
    <source>
        <strain evidence="4 5">DSM 16500</strain>
    </source>
</reference>
<dbReference type="PROSITE" id="PS50914">
    <property type="entry name" value="BON"/>
    <property type="match status" value="2"/>
</dbReference>
<name>A0A370GMG0_9COXI</name>
<accession>A0A370GMG0</accession>
<dbReference type="InterPro" id="IPR051686">
    <property type="entry name" value="Lipoprotein_DolP"/>
</dbReference>
<protein>
    <submittedName>
        <fullName evidence="4">Osmotically-inducible protein OsmY</fullName>
    </submittedName>
</protein>
<organism evidence="4 5">
    <name type="scientific">Aquicella lusitana</name>
    <dbReference type="NCBI Taxonomy" id="254246"/>
    <lineage>
        <taxon>Bacteria</taxon>
        <taxon>Pseudomonadati</taxon>
        <taxon>Pseudomonadota</taxon>
        <taxon>Gammaproteobacteria</taxon>
        <taxon>Legionellales</taxon>
        <taxon>Coxiellaceae</taxon>
        <taxon>Aquicella</taxon>
    </lineage>
</organism>
<evidence type="ECO:0000259" key="3">
    <source>
        <dbReference type="PROSITE" id="PS50914"/>
    </source>
</evidence>
<feature type="chain" id="PRO_5016761420" evidence="2">
    <location>
        <begin position="26"/>
        <end position="194"/>
    </location>
</feature>
<dbReference type="InterPro" id="IPR014004">
    <property type="entry name" value="Transpt-assoc_nodulatn_dom_bac"/>
</dbReference>
<dbReference type="OrthoDB" id="9783990at2"/>
<keyword evidence="1 2" id="KW-0732">Signal</keyword>
<feature type="domain" description="BON" evidence="3">
    <location>
        <begin position="46"/>
        <end position="114"/>
    </location>
</feature>
<dbReference type="RefSeq" id="WP_114834236.1">
    <property type="nucleotide sequence ID" value="NZ_LR699114.1"/>
</dbReference>
<dbReference type="InterPro" id="IPR007055">
    <property type="entry name" value="BON_dom"/>
</dbReference>
<evidence type="ECO:0000256" key="2">
    <source>
        <dbReference type="SAM" id="SignalP"/>
    </source>
</evidence>
<proteinExistence type="predicted"/>
<dbReference type="EMBL" id="QQAX01000009">
    <property type="protein sequence ID" value="RDI44560.1"/>
    <property type="molecule type" value="Genomic_DNA"/>
</dbReference>
<dbReference type="PANTHER" id="PTHR34606:SF4">
    <property type="entry name" value="OUTER MEMBRANE LIPOPROTEIN DOLP"/>
    <property type="match status" value="1"/>
</dbReference>
<dbReference type="PANTHER" id="PTHR34606">
    <property type="entry name" value="BON DOMAIN-CONTAINING PROTEIN"/>
    <property type="match status" value="1"/>
</dbReference>
<dbReference type="Proteomes" id="UP000254720">
    <property type="component" value="Unassembled WGS sequence"/>
</dbReference>
<dbReference type="AlphaFoldDB" id="A0A370GMG0"/>
<dbReference type="SMART" id="SM00749">
    <property type="entry name" value="BON"/>
    <property type="match status" value="2"/>
</dbReference>
<comment type="caution">
    <text evidence="4">The sequence shown here is derived from an EMBL/GenBank/DDBJ whole genome shotgun (WGS) entry which is preliminary data.</text>
</comment>
<keyword evidence="5" id="KW-1185">Reference proteome</keyword>
<evidence type="ECO:0000256" key="1">
    <source>
        <dbReference type="ARBA" id="ARBA00022729"/>
    </source>
</evidence>
<feature type="domain" description="BON" evidence="3">
    <location>
        <begin position="123"/>
        <end position="193"/>
    </location>
</feature>
<dbReference type="PROSITE" id="PS51257">
    <property type="entry name" value="PROKAR_LIPOPROTEIN"/>
    <property type="match status" value="1"/>
</dbReference>
<sequence length="194" mass="21713">MRTGIPFAIRMIFFLIVASFLQGCADVAITGAQAVYNHHSIQKNLNDQYINFQAFNALNKDPRFKSANISVATFNREVLLAGQAPKRWQRMEAERLIKKIPDVKRVYNLVSVSMPSSTLKRISDTWLTAKVKAKLIASNDVDATQIKVVTENGTVFLMGTLLPSQAEAAVDMARTTEGVERVVKIFTYMRLSKT</sequence>
<evidence type="ECO:0000313" key="4">
    <source>
        <dbReference type="EMBL" id="RDI44560.1"/>
    </source>
</evidence>
<gene>
    <name evidence="4" type="ORF">C8D86_10942</name>
</gene>
<evidence type="ECO:0000313" key="5">
    <source>
        <dbReference type="Proteomes" id="UP000254720"/>
    </source>
</evidence>
<dbReference type="Pfam" id="PF04972">
    <property type="entry name" value="BON"/>
    <property type="match status" value="2"/>
</dbReference>
<dbReference type="Gene3D" id="3.30.1340.30">
    <property type="match status" value="1"/>
</dbReference>